<evidence type="ECO:0000256" key="1">
    <source>
        <dbReference type="SAM" id="MobiDB-lite"/>
    </source>
</evidence>
<feature type="region of interest" description="Disordered" evidence="1">
    <location>
        <begin position="36"/>
        <end position="59"/>
    </location>
</feature>
<name>A0A498I4W0_MALDO</name>
<sequence>MPHAKGESNSMMELPPGGLPLWVSSSKRIQALNCEKSYDDQEEIGAETKEPPASYSRLREETTYTDPEILPESTATQESTGIDVLKRDVHTNSKSGKLNCQLLDTLKNLDTRLMTTNTIFVAELDIPAVQPIKI</sequence>
<keyword evidence="3" id="KW-1185">Reference proteome</keyword>
<comment type="caution">
    <text evidence="2">The sequence shown here is derived from an EMBL/GenBank/DDBJ whole genome shotgun (WGS) entry which is preliminary data.</text>
</comment>
<dbReference type="EMBL" id="RDQH01000340">
    <property type="protein sequence ID" value="RXH76143.1"/>
    <property type="molecule type" value="Genomic_DNA"/>
</dbReference>
<accession>A0A498I4W0</accession>
<protein>
    <submittedName>
        <fullName evidence="2">Uncharacterized protein</fullName>
    </submittedName>
</protein>
<organism evidence="2 3">
    <name type="scientific">Malus domestica</name>
    <name type="common">Apple</name>
    <name type="synonym">Pyrus malus</name>
    <dbReference type="NCBI Taxonomy" id="3750"/>
    <lineage>
        <taxon>Eukaryota</taxon>
        <taxon>Viridiplantae</taxon>
        <taxon>Streptophyta</taxon>
        <taxon>Embryophyta</taxon>
        <taxon>Tracheophyta</taxon>
        <taxon>Spermatophyta</taxon>
        <taxon>Magnoliopsida</taxon>
        <taxon>eudicotyledons</taxon>
        <taxon>Gunneridae</taxon>
        <taxon>Pentapetalae</taxon>
        <taxon>rosids</taxon>
        <taxon>fabids</taxon>
        <taxon>Rosales</taxon>
        <taxon>Rosaceae</taxon>
        <taxon>Amygdaloideae</taxon>
        <taxon>Maleae</taxon>
        <taxon>Malus</taxon>
    </lineage>
</organism>
<proteinExistence type="predicted"/>
<reference evidence="2 3" key="1">
    <citation type="submission" date="2018-10" db="EMBL/GenBank/DDBJ databases">
        <title>A high-quality apple genome assembly.</title>
        <authorList>
            <person name="Hu J."/>
        </authorList>
    </citation>
    <scope>NUCLEOTIDE SEQUENCE [LARGE SCALE GENOMIC DNA]</scope>
    <source>
        <strain evidence="3">cv. HFTH1</strain>
        <tissue evidence="2">Young leaf</tissue>
    </source>
</reference>
<evidence type="ECO:0000313" key="3">
    <source>
        <dbReference type="Proteomes" id="UP000290289"/>
    </source>
</evidence>
<gene>
    <name evidence="2" type="ORF">DVH24_019031</name>
</gene>
<dbReference type="AlphaFoldDB" id="A0A498I4W0"/>
<dbReference type="Proteomes" id="UP000290289">
    <property type="component" value="Chromosome 14"/>
</dbReference>
<evidence type="ECO:0000313" key="2">
    <source>
        <dbReference type="EMBL" id="RXH76143.1"/>
    </source>
</evidence>